<feature type="compositionally biased region" description="Basic residues" evidence="2">
    <location>
        <begin position="92"/>
        <end position="107"/>
    </location>
</feature>
<evidence type="ECO:0000313" key="3">
    <source>
        <dbReference type="EMBL" id="GMI20734.1"/>
    </source>
</evidence>
<evidence type="ECO:0000256" key="1">
    <source>
        <dbReference type="SAM" id="Coils"/>
    </source>
</evidence>
<sequence length="856" mass="98323">MPPPSSPPPACSVELSASGVDLRHWIQEVQQRADEDARKTDPFGIADRKWSSSNGGKSSSAGPLPGVPFDVEGEASKAISSLPGVPLVVDKKRSKKTSTRSQRKKRIGRDENANRSNCAVISPPASPTTDPSLSEARIILDAYSKVEKDAEKVRVAKLGRVGAEEFIAKVRRRHQEIKSVPSSVTSVSTTTTAIDDADDSLRANDFAPRALPPPPVPEPPPHKPRREVEKRSKSRKVKFESLKADAELARAHEIAVKIAHQRSRRRILKKCFLHFALFIIMETERATKFTSVLGASKSLRIKMNVLRRWRAFTSLMKSRLEKFLRVRKLKTCRGLFSTWFSVTKDNKLVLEGFFKGAEWRMKGRCFSRIVKFARNAKWEREEAAEELRRVQEATKNERAKRWWRSNIISRVFVVWNTYAREERDRKHVENCHEKRRERVKDLFERVKCVEVAAEKGSERRSDDIKLGGNAVESVLVDLLEGGDGKAKRVAALRSLLDKCIKESDRGDSGGDKEYGHEHEHGEDNGDDDDDDDDDDDGDEIYKKHDDHYSEEGERHNKRGEGGGNKLQLLPRHVRGGGVGSCSMSTMSRSTAVPKSVASMFSRHEERARGRAALNARYAALNSERDKRKAELESKRKYEDAKREAAKRHAHSEEKRREELALLRKKEGLERRKEMWKLACMHHVMSLLGGVVMKRWKAKIGELRLKEKKSDLFRSDSVLSRYWKLLCEYVEVRKGLRRDLEARSARKADEYYFDALCWKVFSAWVGYMKTLKAKYRAVRSQNLFKKRSSIFRSWRSALDNERLIWWEIEKHAQIKGRAVNLQHHFKAFKFGVEASKKKKEEDQEVARKMAEVRMWLE</sequence>
<feature type="compositionally biased region" description="Basic and acidic residues" evidence="2">
    <location>
        <begin position="502"/>
        <end position="523"/>
    </location>
</feature>
<protein>
    <submittedName>
        <fullName evidence="3">Uncharacterized protein</fullName>
    </submittedName>
</protein>
<accession>A0A9W7L283</accession>
<feature type="compositionally biased region" description="Acidic residues" evidence="2">
    <location>
        <begin position="524"/>
        <end position="538"/>
    </location>
</feature>
<proteinExistence type="predicted"/>
<dbReference type="AlphaFoldDB" id="A0A9W7L283"/>
<feature type="region of interest" description="Disordered" evidence="2">
    <location>
        <begin position="621"/>
        <end position="656"/>
    </location>
</feature>
<keyword evidence="1" id="KW-0175">Coiled coil</keyword>
<gene>
    <name evidence="3" type="ORF">TrCOL_g9735</name>
</gene>
<feature type="compositionally biased region" description="Basic and acidic residues" evidence="2">
    <location>
        <begin position="539"/>
        <end position="560"/>
    </location>
</feature>
<comment type="caution">
    <text evidence="3">The sequence shown here is derived from an EMBL/GenBank/DDBJ whole genome shotgun (WGS) entry which is preliminary data.</text>
</comment>
<organism evidence="3 4">
    <name type="scientific">Triparma columacea</name>
    <dbReference type="NCBI Taxonomy" id="722753"/>
    <lineage>
        <taxon>Eukaryota</taxon>
        <taxon>Sar</taxon>
        <taxon>Stramenopiles</taxon>
        <taxon>Ochrophyta</taxon>
        <taxon>Bolidophyceae</taxon>
        <taxon>Parmales</taxon>
        <taxon>Triparmaceae</taxon>
        <taxon>Triparma</taxon>
    </lineage>
</organism>
<dbReference type="Proteomes" id="UP001165065">
    <property type="component" value="Unassembled WGS sequence"/>
</dbReference>
<reference evidence="4" key="1">
    <citation type="journal article" date="2023" name="Commun. Biol.">
        <title>Genome analysis of Parmales, the sister group of diatoms, reveals the evolutionary specialization of diatoms from phago-mixotrophs to photoautotrophs.</title>
        <authorList>
            <person name="Ban H."/>
            <person name="Sato S."/>
            <person name="Yoshikawa S."/>
            <person name="Yamada K."/>
            <person name="Nakamura Y."/>
            <person name="Ichinomiya M."/>
            <person name="Sato N."/>
            <person name="Blanc-Mathieu R."/>
            <person name="Endo H."/>
            <person name="Kuwata A."/>
            <person name="Ogata H."/>
        </authorList>
    </citation>
    <scope>NUCLEOTIDE SEQUENCE [LARGE SCALE GENOMIC DNA]</scope>
</reference>
<feature type="region of interest" description="Disordered" evidence="2">
    <location>
        <begin position="28"/>
        <end position="133"/>
    </location>
</feature>
<feature type="region of interest" description="Disordered" evidence="2">
    <location>
        <begin position="204"/>
        <end position="235"/>
    </location>
</feature>
<evidence type="ECO:0000313" key="4">
    <source>
        <dbReference type="Proteomes" id="UP001165065"/>
    </source>
</evidence>
<name>A0A9W7L283_9STRA</name>
<feature type="compositionally biased region" description="Basic and acidic residues" evidence="2">
    <location>
        <begin position="28"/>
        <end position="50"/>
    </location>
</feature>
<feature type="region of interest" description="Disordered" evidence="2">
    <location>
        <begin position="502"/>
        <end position="589"/>
    </location>
</feature>
<feature type="compositionally biased region" description="Basic and acidic residues" evidence="2">
    <location>
        <begin position="622"/>
        <end position="643"/>
    </location>
</feature>
<feature type="compositionally biased region" description="Basic and acidic residues" evidence="2">
    <location>
        <begin position="226"/>
        <end position="235"/>
    </location>
</feature>
<keyword evidence="4" id="KW-1185">Reference proteome</keyword>
<feature type="coiled-coil region" evidence="1">
    <location>
        <begin position="373"/>
        <end position="400"/>
    </location>
</feature>
<dbReference type="EMBL" id="BRYA01000520">
    <property type="protein sequence ID" value="GMI20734.1"/>
    <property type="molecule type" value="Genomic_DNA"/>
</dbReference>
<evidence type="ECO:0000256" key="2">
    <source>
        <dbReference type="SAM" id="MobiDB-lite"/>
    </source>
</evidence>
<feature type="compositionally biased region" description="Pro residues" evidence="2">
    <location>
        <begin position="210"/>
        <end position="219"/>
    </location>
</feature>
<dbReference type="OrthoDB" id="200210at2759"/>
<feature type="compositionally biased region" description="Low complexity" evidence="2">
    <location>
        <begin position="51"/>
        <end position="62"/>
    </location>
</feature>